<dbReference type="Pfam" id="PF00656">
    <property type="entry name" value="Peptidase_C14"/>
    <property type="match status" value="1"/>
</dbReference>
<feature type="region of interest" description="Disordered" evidence="1">
    <location>
        <begin position="225"/>
        <end position="295"/>
    </location>
</feature>
<comment type="caution">
    <text evidence="4">The sequence shown here is derived from an EMBL/GenBank/DDBJ whole genome shotgun (WGS) entry which is preliminary data.</text>
</comment>
<dbReference type="Proteomes" id="UP000239203">
    <property type="component" value="Unassembled WGS sequence"/>
</dbReference>
<keyword evidence="2" id="KW-1133">Transmembrane helix</keyword>
<evidence type="ECO:0000256" key="2">
    <source>
        <dbReference type="SAM" id="Phobius"/>
    </source>
</evidence>
<dbReference type="InterPro" id="IPR036259">
    <property type="entry name" value="MFS_trans_sf"/>
</dbReference>
<dbReference type="RefSeq" id="WP_104479143.1">
    <property type="nucleotide sequence ID" value="NZ_CP154825.1"/>
</dbReference>
<dbReference type="SUPFAM" id="SSF52129">
    <property type="entry name" value="Caspase-like"/>
    <property type="match status" value="1"/>
</dbReference>
<name>A0A2S6GRM1_9PSEU</name>
<keyword evidence="5" id="KW-1185">Reference proteome</keyword>
<dbReference type="NCBIfam" id="NF047832">
    <property type="entry name" value="caspase_w_EACC1"/>
    <property type="match status" value="1"/>
</dbReference>
<gene>
    <name evidence="4" type="ORF">CLV40_10676</name>
</gene>
<dbReference type="SUPFAM" id="SSF103473">
    <property type="entry name" value="MFS general substrate transporter"/>
    <property type="match status" value="1"/>
</dbReference>
<feature type="transmembrane region" description="Helical" evidence="2">
    <location>
        <begin position="321"/>
        <end position="347"/>
    </location>
</feature>
<organism evidence="4 5">
    <name type="scientific">Actinokineospora auranticolor</name>
    <dbReference type="NCBI Taxonomy" id="155976"/>
    <lineage>
        <taxon>Bacteria</taxon>
        <taxon>Bacillati</taxon>
        <taxon>Actinomycetota</taxon>
        <taxon>Actinomycetes</taxon>
        <taxon>Pseudonocardiales</taxon>
        <taxon>Pseudonocardiaceae</taxon>
        <taxon>Actinokineospora</taxon>
    </lineage>
</organism>
<dbReference type="InterPro" id="IPR011600">
    <property type="entry name" value="Pept_C14_caspase"/>
</dbReference>
<dbReference type="OrthoDB" id="3542505at2"/>
<accession>A0A2S6GRM1</accession>
<keyword evidence="2" id="KW-0812">Transmembrane</keyword>
<evidence type="ECO:0000313" key="5">
    <source>
        <dbReference type="Proteomes" id="UP000239203"/>
    </source>
</evidence>
<feature type="transmembrane region" description="Helical" evidence="2">
    <location>
        <begin position="359"/>
        <end position="378"/>
    </location>
</feature>
<dbReference type="InterPro" id="IPR029030">
    <property type="entry name" value="Caspase-like_dom_sf"/>
</dbReference>
<dbReference type="GO" id="GO:0006508">
    <property type="term" value="P:proteolysis"/>
    <property type="evidence" value="ECO:0007669"/>
    <property type="project" value="InterPro"/>
</dbReference>
<dbReference type="AlphaFoldDB" id="A0A2S6GRM1"/>
<evidence type="ECO:0000259" key="3">
    <source>
        <dbReference type="Pfam" id="PF00656"/>
    </source>
</evidence>
<protein>
    <submittedName>
        <fullName evidence="4">Caspase domain-containing protein</fullName>
    </submittedName>
</protein>
<keyword evidence="2" id="KW-0472">Membrane</keyword>
<dbReference type="EMBL" id="PTIX01000006">
    <property type="protein sequence ID" value="PPK67846.1"/>
    <property type="molecule type" value="Genomic_DNA"/>
</dbReference>
<reference evidence="4 5" key="1">
    <citation type="submission" date="2018-02" db="EMBL/GenBank/DDBJ databases">
        <title>Genomic Encyclopedia of Archaeal and Bacterial Type Strains, Phase II (KMG-II): from individual species to whole genera.</title>
        <authorList>
            <person name="Goeker M."/>
        </authorList>
    </citation>
    <scope>NUCLEOTIDE SEQUENCE [LARGE SCALE GENOMIC DNA]</scope>
    <source>
        <strain evidence="4 5">YU 961-1</strain>
    </source>
</reference>
<dbReference type="GO" id="GO:0004197">
    <property type="term" value="F:cysteine-type endopeptidase activity"/>
    <property type="evidence" value="ECO:0007669"/>
    <property type="project" value="InterPro"/>
</dbReference>
<proteinExistence type="predicted"/>
<evidence type="ECO:0000313" key="4">
    <source>
        <dbReference type="EMBL" id="PPK67846.1"/>
    </source>
</evidence>
<evidence type="ECO:0000256" key="1">
    <source>
        <dbReference type="SAM" id="MobiDB-lite"/>
    </source>
</evidence>
<feature type="domain" description="Peptidase C14 caspase" evidence="3">
    <location>
        <begin position="11"/>
        <end position="219"/>
    </location>
</feature>
<feature type="compositionally biased region" description="Basic and acidic residues" evidence="1">
    <location>
        <begin position="265"/>
        <end position="283"/>
    </location>
</feature>
<dbReference type="Gene3D" id="3.40.50.1460">
    <property type="match status" value="1"/>
</dbReference>
<sequence length="471" mass="50477">MSGLPHRALSRAVLIGARDFPRADALRPLPAVRNNLADLVRALCDPDTGILDRAHCTVIDDPESPGAVMRGLRRPVGEAQDLLVVYYSGHGIRHESRHELYLAVRETEQDVLKSSAVPFEWLKDAIEDSPARTKLLILDCCYSGLALGAMSATEVRDIGVAGTSVITSSSGTQLSYSPPGETHTAFSGALITLLREGSDLPDTPLTVVQLYRSLVAAMNRRELPRPRFKSTDTSSDLVLRREPPSPAVVREPVPEQPGSSQEPPATREELGSARSRQRAERAIEPGAESQPLAAASRVGPAESFGDVSLEPSTAVWLASSVWVAILWMLFFWGAGSSIAGWVGLFWGTPPAGAGHGADVAVAVTLGVVAVIAGVMIRWPMARFRLGRPCPSIRVAVVATLLTPLSRWPRPLSSAVAAFSLWVIFQALDTSPVGSLTKVSALTNDVSRVTVFAPCAAVLVLTVVRRWSGDRR</sequence>